<dbReference type="InterPro" id="IPR037103">
    <property type="entry name" value="Tubulin/FtsZ-like_C"/>
</dbReference>
<reference evidence="4" key="1">
    <citation type="journal article" date="2014" name="Front. Microbiol.">
        <title>High frequency of phylogenetically diverse reductive dehalogenase-homologous genes in deep subseafloor sedimentary metagenomes.</title>
        <authorList>
            <person name="Kawai M."/>
            <person name="Futagami T."/>
            <person name="Toyoda A."/>
            <person name="Takaki Y."/>
            <person name="Nishi S."/>
            <person name="Hori S."/>
            <person name="Arai W."/>
            <person name="Tsubouchi T."/>
            <person name="Morono Y."/>
            <person name="Uchiyama I."/>
            <person name="Ito T."/>
            <person name="Fujiyama A."/>
            <person name="Inagaki F."/>
            <person name="Takami H."/>
        </authorList>
    </citation>
    <scope>NUCLEOTIDE SEQUENCE</scope>
    <source>
        <strain evidence="4">Expedition CK06-06</strain>
    </source>
</reference>
<proteinExistence type="predicted"/>
<feature type="region of interest" description="Disordered" evidence="3">
    <location>
        <begin position="60"/>
        <end position="91"/>
    </location>
</feature>
<dbReference type="GO" id="GO:0005525">
    <property type="term" value="F:GTP binding"/>
    <property type="evidence" value="ECO:0007669"/>
    <property type="project" value="UniProtKB-KW"/>
</dbReference>
<evidence type="ECO:0000313" key="4">
    <source>
        <dbReference type="EMBL" id="GAH76397.1"/>
    </source>
</evidence>
<feature type="non-terminal residue" evidence="4">
    <location>
        <position position="1"/>
    </location>
</feature>
<evidence type="ECO:0008006" key="5">
    <source>
        <dbReference type="Google" id="ProtNLM"/>
    </source>
</evidence>
<dbReference type="InterPro" id="IPR008280">
    <property type="entry name" value="Tub_FtsZ_C"/>
</dbReference>
<name>X1I3V1_9ZZZZ</name>
<comment type="caution">
    <text evidence="4">The sequence shown here is derived from an EMBL/GenBank/DDBJ whole genome shotgun (WGS) entry which is preliminary data.</text>
</comment>
<keyword evidence="2" id="KW-0342">GTP-binding</keyword>
<dbReference type="EMBL" id="BARU01044110">
    <property type="protein sequence ID" value="GAH76397.1"/>
    <property type="molecule type" value="Genomic_DNA"/>
</dbReference>
<gene>
    <name evidence="4" type="ORF">S03H2_67387</name>
</gene>
<accession>X1I3V1</accession>
<sequence length="91" mass="10014">NIIFGVAQDPDMDNEVRITLVATGFISKLGLTGAGQEDELTQLLKGLKTEEELDVPSFLRRPLFSHRRQTTTPPGKPLQPSLLTPTDSAQR</sequence>
<evidence type="ECO:0000256" key="1">
    <source>
        <dbReference type="ARBA" id="ARBA00022741"/>
    </source>
</evidence>
<dbReference type="Gene3D" id="3.30.1330.20">
    <property type="entry name" value="Tubulin/FtsZ, C-terminal domain"/>
    <property type="match status" value="1"/>
</dbReference>
<dbReference type="AlphaFoldDB" id="X1I3V1"/>
<evidence type="ECO:0000256" key="3">
    <source>
        <dbReference type="SAM" id="MobiDB-lite"/>
    </source>
</evidence>
<keyword evidence="1" id="KW-0547">Nucleotide-binding</keyword>
<evidence type="ECO:0000256" key="2">
    <source>
        <dbReference type="ARBA" id="ARBA00023134"/>
    </source>
</evidence>
<feature type="compositionally biased region" description="Polar residues" evidence="3">
    <location>
        <begin position="81"/>
        <end position="91"/>
    </location>
</feature>
<dbReference type="SUPFAM" id="SSF55307">
    <property type="entry name" value="Tubulin C-terminal domain-like"/>
    <property type="match status" value="1"/>
</dbReference>
<organism evidence="4">
    <name type="scientific">marine sediment metagenome</name>
    <dbReference type="NCBI Taxonomy" id="412755"/>
    <lineage>
        <taxon>unclassified sequences</taxon>
        <taxon>metagenomes</taxon>
        <taxon>ecological metagenomes</taxon>
    </lineage>
</organism>
<protein>
    <recommendedName>
        <fullName evidence="5">Cell division protein FtsZ C-terminal domain-containing protein</fullName>
    </recommendedName>
</protein>